<reference evidence="2" key="1">
    <citation type="submission" date="2023-07" db="EMBL/GenBank/DDBJ databases">
        <authorList>
            <person name="Kim M.K."/>
        </authorList>
    </citation>
    <scope>NUCLEOTIDE SEQUENCE</scope>
    <source>
        <strain evidence="2">M29</strain>
    </source>
</reference>
<proteinExistence type="predicted"/>
<evidence type="ECO:0000313" key="3">
    <source>
        <dbReference type="Proteomes" id="UP001167796"/>
    </source>
</evidence>
<evidence type="ECO:0000313" key="2">
    <source>
        <dbReference type="EMBL" id="MDO7848982.1"/>
    </source>
</evidence>
<keyword evidence="2" id="KW-0378">Hydrolase</keyword>
<name>A0ABT9AGI1_9BACT</name>
<feature type="signal peptide" evidence="1">
    <location>
        <begin position="1"/>
        <end position="26"/>
    </location>
</feature>
<dbReference type="Pfam" id="PF18958">
    <property type="entry name" value="DUF5700"/>
    <property type="match status" value="1"/>
</dbReference>
<keyword evidence="3" id="KW-1185">Reference proteome</keyword>
<dbReference type="RefSeq" id="WP_305013644.1">
    <property type="nucleotide sequence ID" value="NZ_JAUQSX010000013.1"/>
</dbReference>
<sequence length="365" mass="41508">MTRLLPTLFRFLFFGLCLLLAGAGWAQTVNVDAVTRYWEITDGLRQNKPITDAVWQEFLEIPGNKVYARGIFSPEDLVAYRRAMEVVYMPRYDSLRQVRLKKQSWYYVLVNDYKEREAEHRAFIATVAKSPEAIDLMYQKAYQYLPARNHTKVANLKIYYEALGNDATSQQEGLFYSLRATFDAREVQPGLLEGHEMHHQLRTGRDFGSIADDDLGLLEILYSTQNEGLADLIDKPATLALPGDTHSIREWALDPAPAFLHKLDSTIQARAKGGAPASGRYYRRLSNGSNGHVPGFFMARTIQRNGYLKPLIKAADDPFAFFYLYQKAAKKDKEHAPLFSDDAMRYLKALEARYPRPKGHPAAAS</sequence>
<dbReference type="GO" id="GO:0008233">
    <property type="term" value="F:peptidase activity"/>
    <property type="evidence" value="ECO:0007669"/>
    <property type="project" value="UniProtKB-KW"/>
</dbReference>
<feature type="chain" id="PRO_5046903223" evidence="1">
    <location>
        <begin position="27"/>
        <end position="365"/>
    </location>
</feature>
<keyword evidence="1" id="KW-0732">Signal</keyword>
<evidence type="ECO:0000256" key="1">
    <source>
        <dbReference type="SAM" id="SignalP"/>
    </source>
</evidence>
<dbReference type="InterPro" id="IPR043754">
    <property type="entry name" value="DUF5700"/>
</dbReference>
<dbReference type="GO" id="GO:0006508">
    <property type="term" value="P:proteolysis"/>
    <property type="evidence" value="ECO:0007669"/>
    <property type="project" value="UniProtKB-KW"/>
</dbReference>
<dbReference type="EMBL" id="JAUQSX010000013">
    <property type="protein sequence ID" value="MDO7848982.1"/>
    <property type="molecule type" value="Genomic_DNA"/>
</dbReference>
<organism evidence="2 3">
    <name type="scientific">Hymenobacter mellowenesis</name>
    <dbReference type="NCBI Taxonomy" id="3063995"/>
    <lineage>
        <taxon>Bacteria</taxon>
        <taxon>Pseudomonadati</taxon>
        <taxon>Bacteroidota</taxon>
        <taxon>Cytophagia</taxon>
        <taxon>Cytophagales</taxon>
        <taxon>Hymenobacteraceae</taxon>
        <taxon>Hymenobacter</taxon>
    </lineage>
</organism>
<dbReference type="Proteomes" id="UP001167796">
    <property type="component" value="Unassembled WGS sequence"/>
</dbReference>
<accession>A0ABT9AGI1</accession>
<gene>
    <name evidence="2" type="ORF">Q5H92_21640</name>
</gene>
<comment type="caution">
    <text evidence="2">The sequence shown here is derived from an EMBL/GenBank/DDBJ whole genome shotgun (WGS) entry which is preliminary data.</text>
</comment>
<protein>
    <submittedName>
        <fullName evidence="2">DUF5700 domain-containing putative Zn-dependent protease</fullName>
    </submittedName>
</protein>
<keyword evidence="2" id="KW-0645">Protease</keyword>